<reference evidence="9 10" key="1">
    <citation type="submission" date="2019-04" db="EMBL/GenBank/DDBJ databases">
        <title>Bacillus sediminilitoris sp. nov., isolated from a tidal flat sediment on the East China Sea.</title>
        <authorList>
            <person name="Wei Y."/>
            <person name="Mao H."/>
            <person name="Fang J."/>
        </authorList>
    </citation>
    <scope>NUCLEOTIDE SEQUENCE [LARGE SCALE GENOMIC DNA]</scope>
    <source>
        <strain evidence="9 10">DSL-17</strain>
    </source>
</reference>
<dbReference type="PANTHER" id="PTHR34982">
    <property type="entry name" value="YOP PROTEINS TRANSLOCATION PROTEIN L"/>
    <property type="match status" value="1"/>
</dbReference>
<keyword evidence="3" id="KW-0813">Transport</keyword>
<dbReference type="GO" id="GO:0005829">
    <property type="term" value="C:cytosol"/>
    <property type="evidence" value="ECO:0007669"/>
    <property type="project" value="TreeGrafter"/>
</dbReference>
<evidence type="ECO:0000313" key="10">
    <source>
        <dbReference type="Proteomes" id="UP000310334"/>
    </source>
</evidence>
<evidence type="ECO:0000256" key="5">
    <source>
        <dbReference type="ARBA" id="ARBA00022927"/>
    </source>
</evidence>
<name>A0A4S4C5D8_9BACI</name>
<organism evidence="9 10">
    <name type="scientific">Metabacillus sediminilitoris</name>
    <dbReference type="NCBI Taxonomy" id="2567941"/>
    <lineage>
        <taxon>Bacteria</taxon>
        <taxon>Bacillati</taxon>
        <taxon>Bacillota</taxon>
        <taxon>Bacilli</taxon>
        <taxon>Bacillales</taxon>
        <taxon>Bacillaceae</taxon>
        <taxon>Metabacillus</taxon>
    </lineage>
</organism>
<dbReference type="GO" id="GO:0044781">
    <property type="term" value="P:bacterial-type flagellum organization"/>
    <property type="evidence" value="ECO:0007669"/>
    <property type="project" value="UniProtKB-KW"/>
</dbReference>
<evidence type="ECO:0000256" key="1">
    <source>
        <dbReference type="ARBA" id="ARBA00003041"/>
    </source>
</evidence>
<dbReference type="Pfam" id="PF02108">
    <property type="entry name" value="FliH"/>
    <property type="match status" value="1"/>
</dbReference>
<keyword evidence="9" id="KW-0282">Flagellum</keyword>
<comment type="similarity">
    <text evidence="2">Belongs to the FliH family.</text>
</comment>
<sequence length="257" mass="29425">MILLSRLIKSQFAKKIDNDKQTIAVQTIQAFLNDKLKTSEDPDLSAQASLIIQSAKEEADQMIQTAQAERVGIIQQIAEEQRAWEHEKDQLYEQIRQEAYAEGLEIGRQEALRQYQGLIEDSQRVVDLAKNDYDEKIQKAEETILGLSIEIARKVISSILIDSPEKFLPVVRQGLKEVKEFDHIKIHVHPSQYELLISQKDELNALVTNDTDISIYANADLKIDDCYIESDYGRMDISIDTQLQQLKNQLLQLLDEG</sequence>
<evidence type="ECO:0000256" key="3">
    <source>
        <dbReference type="ARBA" id="ARBA00022448"/>
    </source>
</evidence>
<keyword evidence="4" id="KW-1005">Bacterial flagellum biogenesis</keyword>
<dbReference type="Proteomes" id="UP000310334">
    <property type="component" value="Unassembled WGS sequence"/>
</dbReference>
<evidence type="ECO:0000259" key="8">
    <source>
        <dbReference type="Pfam" id="PF02108"/>
    </source>
</evidence>
<evidence type="ECO:0000313" key="9">
    <source>
        <dbReference type="EMBL" id="THF83006.1"/>
    </source>
</evidence>
<dbReference type="EMBL" id="SSNT01000001">
    <property type="protein sequence ID" value="THF83006.1"/>
    <property type="molecule type" value="Genomic_DNA"/>
</dbReference>
<evidence type="ECO:0000256" key="7">
    <source>
        <dbReference type="NCBIfam" id="TIGR03825"/>
    </source>
</evidence>
<protein>
    <recommendedName>
        <fullName evidence="7">Flagellar assembly protein FliH</fullName>
    </recommendedName>
</protein>
<evidence type="ECO:0000256" key="4">
    <source>
        <dbReference type="ARBA" id="ARBA00022795"/>
    </source>
</evidence>
<dbReference type="PANTHER" id="PTHR34982:SF1">
    <property type="entry name" value="FLAGELLAR ASSEMBLY PROTEIN FLIH"/>
    <property type="match status" value="1"/>
</dbReference>
<dbReference type="GO" id="GO:0015031">
    <property type="term" value="P:protein transport"/>
    <property type="evidence" value="ECO:0007669"/>
    <property type="project" value="UniProtKB-KW"/>
</dbReference>
<keyword evidence="10" id="KW-1185">Reference proteome</keyword>
<proteinExistence type="inferred from homology"/>
<keyword evidence="6" id="KW-1006">Bacterial flagellum protein export</keyword>
<dbReference type="OrthoDB" id="19020at2"/>
<comment type="caution">
    <text evidence="9">The sequence shown here is derived from an EMBL/GenBank/DDBJ whole genome shotgun (WGS) entry which is preliminary data.</text>
</comment>
<keyword evidence="5" id="KW-0653">Protein transport</keyword>
<evidence type="ECO:0000256" key="6">
    <source>
        <dbReference type="ARBA" id="ARBA00023225"/>
    </source>
</evidence>
<feature type="domain" description="Flagellar assembly protein FliH/Type III secretion system HrpE" evidence="8">
    <location>
        <begin position="134"/>
        <end position="246"/>
    </location>
</feature>
<gene>
    <name evidence="9" type="primary">fliH</name>
    <name evidence="9" type="ORF">E6W99_01160</name>
</gene>
<dbReference type="NCBIfam" id="TIGR03825">
    <property type="entry name" value="FliH_bacil"/>
    <property type="match status" value="1"/>
</dbReference>
<dbReference type="InterPro" id="IPR018035">
    <property type="entry name" value="Flagellar_FliH/T3SS_HrpE"/>
</dbReference>
<dbReference type="InterPro" id="IPR051472">
    <property type="entry name" value="T3SS_Stator/FliH"/>
</dbReference>
<keyword evidence="9" id="KW-0966">Cell projection</keyword>
<dbReference type="InterPro" id="IPR022524">
    <property type="entry name" value="FliH_Bacilli"/>
</dbReference>
<evidence type="ECO:0000256" key="2">
    <source>
        <dbReference type="ARBA" id="ARBA00006602"/>
    </source>
</evidence>
<comment type="function">
    <text evidence="1">Needed for flagellar regrowth and assembly.</text>
</comment>
<dbReference type="AlphaFoldDB" id="A0A4S4C5D8"/>
<accession>A0A4S4C5D8</accession>
<keyword evidence="9" id="KW-0969">Cilium</keyword>